<dbReference type="OrthoDB" id="1200681at2"/>
<dbReference type="InterPro" id="IPR036388">
    <property type="entry name" value="WH-like_DNA-bd_sf"/>
</dbReference>
<dbReference type="Proteomes" id="UP000306229">
    <property type="component" value="Chromosome"/>
</dbReference>
<accession>A0A5B7TXS8</accession>
<feature type="domain" description="GIY-YIG" evidence="1">
    <location>
        <begin position="5"/>
        <end position="91"/>
    </location>
</feature>
<dbReference type="SUPFAM" id="SSF82771">
    <property type="entry name" value="GIY-YIG endonuclease"/>
    <property type="match status" value="1"/>
</dbReference>
<protein>
    <submittedName>
        <fullName evidence="2">Endonuclease</fullName>
    </submittedName>
</protein>
<dbReference type="Gene3D" id="3.40.1440.10">
    <property type="entry name" value="GIY-YIG endonuclease"/>
    <property type="match status" value="1"/>
</dbReference>
<dbReference type="InterPro" id="IPR003647">
    <property type="entry name" value="Intron_nuc_1_rpt"/>
</dbReference>
<evidence type="ECO:0000313" key="3">
    <source>
        <dbReference type="Proteomes" id="UP000306229"/>
    </source>
</evidence>
<proteinExistence type="predicted"/>
<dbReference type="EMBL" id="CP040749">
    <property type="protein sequence ID" value="QCX40134.1"/>
    <property type="molecule type" value="Genomic_DNA"/>
</dbReference>
<dbReference type="Gene3D" id="1.10.10.10">
    <property type="entry name" value="Winged helix-like DNA-binding domain superfamily/Winged helix DNA-binding domain"/>
    <property type="match status" value="2"/>
</dbReference>
<dbReference type="RefSeq" id="WP_138950968.1">
    <property type="nucleotide sequence ID" value="NZ_CP040749.1"/>
</dbReference>
<dbReference type="AlphaFoldDB" id="A0A5B7TXS8"/>
<keyword evidence="2" id="KW-0540">Nuclease</keyword>
<sequence length="221" mass="25234">MKTKISGIIYKVENTQNGLVYIGATTKDVQTRKLDHLSKVNSGKMVKFQEAIGTYGPEAFSWKQIDTANSNDELAQKEKNYIFKYDSKKNGYNSDEGGGLKKTVYKYNLEDGSLISTYECLEKAGKSIDATKQNISRACLSVNNTYKGYYWSYTFKKPYIPKKDIRRKNVIQLTLTGEFVNQFNSVSDASRLTEINKTSIAKVCRRERNHAGGFDWKYKLD</sequence>
<organism evidence="2 3">
    <name type="scientific">Aureibaculum algae</name>
    <dbReference type="NCBI Taxonomy" id="2584122"/>
    <lineage>
        <taxon>Bacteria</taxon>
        <taxon>Pseudomonadati</taxon>
        <taxon>Bacteroidota</taxon>
        <taxon>Flavobacteriia</taxon>
        <taxon>Flavobacteriales</taxon>
        <taxon>Flavobacteriaceae</taxon>
        <taxon>Aureibaculum</taxon>
    </lineage>
</organism>
<dbReference type="PROSITE" id="PS50164">
    <property type="entry name" value="GIY_YIG"/>
    <property type="match status" value="1"/>
</dbReference>
<dbReference type="SMART" id="SM00465">
    <property type="entry name" value="GIYc"/>
    <property type="match status" value="1"/>
</dbReference>
<evidence type="ECO:0000313" key="2">
    <source>
        <dbReference type="EMBL" id="QCX40134.1"/>
    </source>
</evidence>
<dbReference type="GO" id="GO:0004519">
    <property type="term" value="F:endonuclease activity"/>
    <property type="evidence" value="ECO:0007669"/>
    <property type="project" value="UniProtKB-KW"/>
</dbReference>
<dbReference type="Pfam" id="PF07453">
    <property type="entry name" value="NUMOD1"/>
    <property type="match status" value="1"/>
</dbReference>
<keyword evidence="3" id="KW-1185">Reference proteome</keyword>
<dbReference type="SUPFAM" id="SSF64496">
    <property type="entry name" value="DNA-binding domain of intron-encoded endonucleases"/>
    <property type="match status" value="1"/>
</dbReference>
<evidence type="ECO:0000259" key="1">
    <source>
        <dbReference type="PROSITE" id="PS50164"/>
    </source>
</evidence>
<dbReference type="Pfam" id="PF01541">
    <property type="entry name" value="GIY-YIG"/>
    <property type="match status" value="1"/>
</dbReference>
<dbReference type="InterPro" id="IPR010896">
    <property type="entry name" value="NUMOD1"/>
</dbReference>
<gene>
    <name evidence="2" type="ORF">FF125_17400</name>
</gene>
<dbReference type="InterPro" id="IPR035901">
    <property type="entry name" value="GIY-YIG_endonuc_sf"/>
</dbReference>
<dbReference type="InterPro" id="IPR000305">
    <property type="entry name" value="GIY-YIG_endonuc"/>
</dbReference>
<keyword evidence="2" id="KW-0255">Endonuclease</keyword>
<name>A0A5B7TXS8_9FLAO</name>
<dbReference type="SMART" id="SM00497">
    <property type="entry name" value="IENR1"/>
    <property type="match status" value="2"/>
</dbReference>
<keyword evidence="2" id="KW-0378">Hydrolase</keyword>
<dbReference type="CDD" id="cd10443">
    <property type="entry name" value="GIY-YIG_HE_Tlr8p_PBC-V_like"/>
    <property type="match status" value="1"/>
</dbReference>
<reference evidence="2 3" key="1">
    <citation type="submission" date="2019-05" db="EMBL/GenBank/DDBJ databases">
        <title>Algicella ahnfeltiae gen. nov., sp. nov., a novel marine bacterium of the family Flavobacteriaceae isolated from a red alga.</title>
        <authorList>
            <person name="Nedashkovskaya O.I."/>
            <person name="Kukhlevskiy A.D."/>
            <person name="Kim S.-G."/>
            <person name="Zhukova N.V."/>
            <person name="Mikhailov V.V."/>
        </authorList>
    </citation>
    <scope>NUCLEOTIDE SEQUENCE [LARGE SCALE GENOMIC DNA]</scope>
    <source>
        <strain evidence="2 3">10Alg115</strain>
    </source>
</reference>
<dbReference type="KEGG" id="fbe:FF125_17400"/>